<dbReference type="Proteomes" id="UP000094313">
    <property type="component" value="Chromosome"/>
</dbReference>
<evidence type="ECO:0000313" key="2">
    <source>
        <dbReference type="Proteomes" id="UP000094313"/>
    </source>
</evidence>
<accession>A0A1D7QJ59</accession>
<protein>
    <submittedName>
        <fullName evidence="1">Uncharacterized protein</fullName>
    </submittedName>
</protein>
<dbReference type="KEGG" id="psty:BFS30_16530"/>
<evidence type="ECO:0000313" key="1">
    <source>
        <dbReference type="EMBL" id="AOM78639.1"/>
    </source>
</evidence>
<proteinExistence type="predicted"/>
<gene>
    <name evidence="1" type="ORF">BFS30_16530</name>
</gene>
<dbReference type="EMBL" id="CP017141">
    <property type="protein sequence ID" value="AOM78639.1"/>
    <property type="molecule type" value="Genomic_DNA"/>
</dbReference>
<dbReference type="AlphaFoldDB" id="A0A1D7QJ59"/>
<reference evidence="1 2" key="1">
    <citation type="submission" date="2016-08" db="EMBL/GenBank/DDBJ databases">
        <authorList>
            <person name="Seilhamer J.J."/>
        </authorList>
    </citation>
    <scope>NUCLEOTIDE SEQUENCE [LARGE SCALE GENOMIC DNA]</scope>
    <source>
        <strain evidence="1 2">DX4</strain>
    </source>
</reference>
<name>A0A1D7QJ59_9SPHI</name>
<keyword evidence="2" id="KW-1185">Reference proteome</keyword>
<organism evidence="1 2">
    <name type="scientific">Pedobacter steynii</name>
    <dbReference type="NCBI Taxonomy" id="430522"/>
    <lineage>
        <taxon>Bacteria</taxon>
        <taxon>Pseudomonadati</taxon>
        <taxon>Bacteroidota</taxon>
        <taxon>Sphingobacteriia</taxon>
        <taxon>Sphingobacteriales</taxon>
        <taxon>Sphingobacteriaceae</taxon>
        <taxon>Pedobacter</taxon>
    </lineage>
</organism>
<sequence length="62" mass="6958">MIAPSHDANECITIALEIYKYTGRGLARGTNLNSMQDFSNTGDVLKRHRKILALFSAKDFSR</sequence>